<evidence type="ECO:0000256" key="4">
    <source>
        <dbReference type="PROSITE-ProRule" id="PRU00134"/>
    </source>
</evidence>
<feature type="compositionally biased region" description="Acidic residues" evidence="5">
    <location>
        <begin position="220"/>
        <end position="230"/>
    </location>
</feature>
<dbReference type="GO" id="GO:0008270">
    <property type="term" value="F:zinc ion binding"/>
    <property type="evidence" value="ECO:0007669"/>
    <property type="project" value="UniProtKB-KW"/>
</dbReference>
<evidence type="ECO:0000256" key="1">
    <source>
        <dbReference type="ARBA" id="ARBA00022723"/>
    </source>
</evidence>
<evidence type="ECO:0000259" key="6">
    <source>
        <dbReference type="PROSITE" id="PS50865"/>
    </source>
</evidence>
<keyword evidence="8" id="KW-1185">Reference proteome</keyword>
<feature type="region of interest" description="Disordered" evidence="5">
    <location>
        <begin position="491"/>
        <end position="511"/>
    </location>
</feature>
<dbReference type="AlphaFoldDB" id="A0A4U0U4K4"/>
<gene>
    <name evidence="7" type="ORF">B0A50_02752</name>
</gene>
<dbReference type="Gene3D" id="6.10.140.2220">
    <property type="match status" value="1"/>
</dbReference>
<evidence type="ECO:0000313" key="8">
    <source>
        <dbReference type="Proteomes" id="UP000308549"/>
    </source>
</evidence>
<feature type="domain" description="MYND-type" evidence="6">
    <location>
        <begin position="16"/>
        <end position="52"/>
    </location>
</feature>
<feature type="region of interest" description="Disordered" evidence="5">
    <location>
        <begin position="413"/>
        <end position="436"/>
    </location>
</feature>
<keyword evidence="1" id="KW-0479">Metal-binding</keyword>
<proteinExistence type="predicted"/>
<evidence type="ECO:0000256" key="5">
    <source>
        <dbReference type="SAM" id="MobiDB-lite"/>
    </source>
</evidence>
<feature type="region of interest" description="Disordered" evidence="5">
    <location>
        <begin position="220"/>
        <end position="265"/>
    </location>
</feature>
<comment type="caution">
    <text evidence="7">The sequence shown here is derived from an EMBL/GenBank/DDBJ whole genome shotgun (WGS) entry which is preliminary data.</text>
</comment>
<evidence type="ECO:0000256" key="3">
    <source>
        <dbReference type="ARBA" id="ARBA00022833"/>
    </source>
</evidence>
<dbReference type="OrthoDB" id="437457at2759"/>
<protein>
    <recommendedName>
        <fullName evidence="6">MYND-type domain-containing protein</fullName>
    </recommendedName>
</protein>
<dbReference type="Pfam" id="PF01753">
    <property type="entry name" value="zf-MYND"/>
    <property type="match status" value="1"/>
</dbReference>
<feature type="compositionally biased region" description="Polar residues" evidence="5">
    <location>
        <begin position="255"/>
        <end position="265"/>
    </location>
</feature>
<keyword evidence="3" id="KW-0862">Zinc</keyword>
<dbReference type="PROSITE" id="PS01360">
    <property type="entry name" value="ZF_MYND_1"/>
    <property type="match status" value="1"/>
</dbReference>
<dbReference type="Proteomes" id="UP000308549">
    <property type="component" value="Unassembled WGS sequence"/>
</dbReference>
<organism evidence="7 8">
    <name type="scientific">Salinomyces thailandicus</name>
    <dbReference type="NCBI Taxonomy" id="706561"/>
    <lineage>
        <taxon>Eukaryota</taxon>
        <taxon>Fungi</taxon>
        <taxon>Dikarya</taxon>
        <taxon>Ascomycota</taxon>
        <taxon>Pezizomycotina</taxon>
        <taxon>Dothideomycetes</taxon>
        <taxon>Dothideomycetidae</taxon>
        <taxon>Mycosphaerellales</taxon>
        <taxon>Teratosphaeriaceae</taxon>
        <taxon>Salinomyces</taxon>
    </lineage>
</organism>
<name>A0A4U0U4K4_9PEZI</name>
<reference evidence="7 8" key="1">
    <citation type="submission" date="2017-03" db="EMBL/GenBank/DDBJ databases">
        <title>Genomes of endolithic fungi from Antarctica.</title>
        <authorList>
            <person name="Coleine C."/>
            <person name="Masonjones S."/>
            <person name="Stajich J.E."/>
        </authorList>
    </citation>
    <scope>NUCLEOTIDE SEQUENCE [LARGE SCALE GENOMIC DNA]</scope>
    <source>
        <strain evidence="7 8">CCFEE 6315</strain>
    </source>
</reference>
<dbReference type="SUPFAM" id="SSF144232">
    <property type="entry name" value="HIT/MYND zinc finger-like"/>
    <property type="match status" value="1"/>
</dbReference>
<evidence type="ECO:0000313" key="7">
    <source>
        <dbReference type="EMBL" id="TKA30033.1"/>
    </source>
</evidence>
<evidence type="ECO:0000256" key="2">
    <source>
        <dbReference type="ARBA" id="ARBA00022771"/>
    </source>
</evidence>
<sequence>MPKSAMEGDMPLNKMCPYCTEPVKLVCTGCRDVGYCSEECLEADFEPHRFLCGVPVGRVTMDDPTERLHGLKEGSGLEAEREEVVAVGGQEEAKASNADEEAKGSGILDEADMNFLNETIKSLKVDSAHQSPPNGPTTADTGLERTVLYFPTITNEPILLTLPVQTDCDPVSGTVIRQQPRMQKIMKGQLYPKYHSFDRNAFTEQLLGYRIHVCHLMEDENDNEDDDDDTVSCTSASTTTSCSSEADPDPLPPNQAISTTTSNRATHPWSSPVLAFCGYPSPEHLTDQITQVTNMSLSAYSHVIAELIDYQNKSPEYIGLIGPKIEAVKVLCEGDLHAPGERGGRFRKIRLPRQHPLVSTWEAEVSPISERIGMPLVFARYGAPTPNPSADEDKVICTEADNRFVTLMQTSLLDPDAPPSPFDPPGRTTEIDDHDNDLDKELGFGFTRRYWSHNPGTVLAFHFDLLTPLEPSTLELFAYFCDDVARKCRRTHKGHDEPSSPGGGGEEKRHRVLTKEEAVAGITAEAWREFVRGASGGFV</sequence>
<feature type="compositionally biased region" description="Low complexity" evidence="5">
    <location>
        <begin position="231"/>
        <end position="245"/>
    </location>
</feature>
<dbReference type="PROSITE" id="PS50865">
    <property type="entry name" value="ZF_MYND_2"/>
    <property type="match status" value="1"/>
</dbReference>
<accession>A0A4U0U4K4</accession>
<dbReference type="InterPro" id="IPR002893">
    <property type="entry name" value="Znf_MYND"/>
</dbReference>
<keyword evidence="2 4" id="KW-0863">Zinc-finger</keyword>
<dbReference type="EMBL" id="NAJL01000012">
    <property type="protein sequence ID" value="TKA30033.1"/>
    <property type="molecule type" value="Genomic_DNA"/>
</dbReference>